<dbReference type="GeneID" id="69831084"/>
<dbReference type="AlphaFoldDB" id="A0A0E3CRX8"/>
<reference evidence="5 7" key="2">
    <citation type="submission" date="2019-04" db="EMBL/GenBank/DDBJ databases">
        <title>Genome Announcement to Ensure Probiotic Safety of Lactobacillus rhamnosus UBLR-58.</title>
        <authorList>
            <person name="Sulthana A."/>
            <person name="Lakshmi S.G."/>
            <person name="Madempudi R.S."/>
        </authorList>
    </citation>
    <scope>NUCLEOTIDE SEQUENCE [LARGE SCALE GENOMIC DNA]</scope>
    <source>
        <strain evidence="5 7">UBLR-58</strain>
    </source>
</reference>
<feature type="signal peptide" evidence="2">
    <location>
        <begin position="1"/>
        <end position="22"/>
    </location>
</feature>
<feature type="chain" id="PRO_5015036832" description="Flagellar hook-length control protein FliK" evidence="2">
    <location>
        <begin position="23"/>
        <end position="302"/>
    </location>
</feature>
<dbReference type="RefSeq" id="WP_005691710.1">
    <property type="nucleotide sequence ID" value="NZ_CABFNI010000010.1"/>
</dbReference>
<evidence type="ECO:0000313" key="6">
    <source>
        <dbReference type="Proteomes" id="UP000234212"/>
    </source>
</evidence>
<organism evidence="3 8">
    <name type="scientific">Lacticaseibacillus rhamnosus</name>
    <name type="common">Lactobacillus rhamnosus</name>
    <dbReference type="NCBI Taxonomy" id="47715"/>
    <lineage>
        <taxon>Bacteria</taxon>
        <taxon>Bacillati</taxon>
        <taxon>Bacillota</taxon>
        <taxon>Bacilli</taxon>
        <taxon>Lactobacillales</taxon>
        <taxon>Lactobacillaceae</taxon>
        <taxon>Lacticaseibacillus</taxon>
    </lineage>
</organism>
<comment type="caution">
    <text evidence="3">The sequence shown here is derived from an EMBL/GenBank/DDBJ whole genome shotgun (WGS) entry which is preliminary data.</text>
</comment>
<feature type="compositionally biased region" description="Polar residues" evidence="1">
    <location>
        <begin position="131"/>
        <end position="153"/>
    </location>
</feature>
<evidence type="ECO:0000313" key="7">
    <source>
        <dbReference type="Proteomes" id="UP000307517"/>
    </source>
</evidence>
<sequence length="302" mass="32537">MKKAWAFGLAAMLGLGVSTVMADQASAFAASAPPTAADTTTQKIDTDQKNTDDQTCVQDDISSEANQTPVITVAETSESVINDSSASNSGSQQEEQASESSQVSENSSATSSRDANATTEAGSKKTDAKSEASSSSVPTIKTEQESNKGSNQPKTKHTAEEQAMVVAAQAATHDNIHVKMDQGVQAVTQGTDDFTISDKPHNTLERLWQALIESVAHRQQCPISFENRLIMTTPTTNLTFIKASLTPVKKYIKANFSDDMLKRMLQKDFLKPLQITFKDVIKTLNQIMLVLVIMPDSSASQE</sequence>
<evidence type="ECO:0008006" key="9">
    <source>
        <dbReference type="Google" id="ProtNLM"/>
    </source>
</evidence>
<feature type="compositionally biased region" description="Polar residues" evidence="1">
    <location>
        <begin position="63"/>
        <end position="76"/>
    </location>
</feature>
<feature type="compositionally biased region" description="Low complexity" evidence="1">
    <location>
        <begin position="77"/>
        <end position="112"/>
    </location>
</feature>
<feature type="region of interest" description="Disordered" evidence="1">
    <location>
        <begin position="30"/>
        <end position="159"/>
    </location>
</feature>
<accession>A0A0E3CRX8</accession>
<dbReference type="Proteomes" id="UP000552935">
    <property type="component" value="Unassembled WGS sequence"/>
</dbReference>
<reference evidence="3 8" key="3">
    <citation type="submission" date="2020-07" db="EMBL/GenBank/DDBJ databases">
        <title>Organ Donor 1.</title>
        <authorList>
            <person name="Marsh A.J."/>
            <person name="Azcarate-Peril M.A."/>
        </authorList>
    </citation>
    <scope>NUCLEOTIDE SEQUENCE [LARGE SCALE GENOMIC DNA]</scope>
    <source>
        <strain evidence="3 8">AMC0712</strain>
    </source>
</reference>
<dbReference type="Proteomes" id="UP000307517">
    <property type="component" value="Unassembled WGS sequence"/>
</dbReference>
<protein>
    <recommendedName>
        <fullName evidence="9">Flagellar hook-length control protein FliK</fullName>
    </recommendedName>
</protein>
<dbReference type="EMBL" id="SSHM01000001">
    <property type="protein sequence ID" value="THC81035.1"/>
    <property type="molecule type" value="Genomic_DNA"/>
</dbReference>
<proteinExistence type="predicted"/>
<gene>
    <name evidence="4" type="ORF">CYJ91_11735</name>
    <name evidence="5" type="ORF">E6L36_12110</name>
    <name evidence="3" type="ORF">H0N82_06375</name>
</gene>
<dbReference type="eggNOG" id="ENOG5030B62">
    <property type="taxonomic scope" value="Bacteria"/>
</dbReference>
<dbReference type="EMBL" id="PKJX01000007">
    <property type="protein sequence ID" value="PLA55691.1"/>
    <property type="molecule type" value="Genomic_DNA"/>
</dbReference>
<name>A0A0E3CRX8_LACRH</name>
<evidence type="ECO:0000313" key="3">
    <source>
        <dbReference type="EMBL" id="NZA04740.1"/>
    </source>
</evidence>
<evidence type="ECO:0000313" key="8">
    <source>
        <dbReference type="Proteomes" id="UP000552935"/>
    </source>
</evidence>
<evidence type="ECO:0000256" key="2">
    <source>
        <dbReference type="SAM" id="SignalP"/>
    </source>
</evidence>
<reference evidence="4 6" key="1">
    <citation type="submission" date="2017-12" db="EMBL/GenBank/DDBJ databases">
        <title>Phylogenetic diversity of female urinary microbiome.</title>
        <authorList>
            <person name="Thomas-White K."/>
            <person name="Wolfe A.J."/>
        </authorList>
    </citation>
    <scope>NUCLEOTIDE SEQUENCE [LARGE SCALE GENOMIC DNA]</scope>
    <source>
        <strain evidence="4 6">UMB0004</strain>
    </source>
</reference>
<dbReference type="Proteomes" id="UP000234212">
    <property type="component" value="Unassembled WGS sequence"/>
</dbReference>
<evidence type="ECO:0000313" key="4">
    <source>
        <dbReference type="EMBL" id="PLA55691.1"/>
    </source>
</evidence>
<dbReference type="EMBL" id="JACCKI010000003">
    <property type="protein sequence ID" value="NZA04740.1"/>
    <property type="molecule type" value="Genomic_DNA"/>
</dbReference>
<feature type="compositionally biased region" description="Low complexity" evidence="1">
    <location>
        <begin position="30"/>
        <end position="43"/>
    </location>
</feature>
<keyword evidence="2" id="KW-0732">Signal</keyword>
<evidence type="ECO:0000256" key="1">
    <source>
        <dbReference type="SAM" id="MobiDB-lite"/>
    </source>
</evidence>
<evidence type="ECO:0000313" key="5">
    <source>
        <dbReference type="EMBL" id="THC81035.1"/>
    </source>
</evidence>